<name>Q5JMZ2_ORYSJ</name>
<gene>
    <name evidence="1" type="primary">P0423A12.22</name>
</gene>
<accession>Q5JMZ2</accession>
<dbReference type="Proteomes" id="UP000817658">
    <property type="component" value="Chromosome 1"/>
</dbReference>
<organism evidence="1">
    <name type="scientific">Oryza sativa subsp. japonica</name>
    <name type="common">Rice</name>
    <dbReference type="NCBI Taxonomy" id="39947"/>
    <lineage>
        <taxon>Eukaryota</taxon>
        <taxon>Viridiplantae</taxon>
        <taxon>Streptophyta</taxon>
        <taxon>Embryophyta</taxon>
        <taxon>Tracheophyta</taxon>
        <taxon>Spermatophyta</taxon>
        <taxon>Magnoliopsida</taxon>
        <taxon>Liliopsida</taxon>
        <taxon>Poales</taxon>
        <taxon>Poaceae</taxon>
        <taxon>BOP clade</taxon>
        <taxon>Oryzoideae</taxon>
        <taxon>Oryzeae</taxon>
        <taxon>Oryzinae</taxon>
        <taxon>Oryza</taxon>
        <taxon>Oryza sativa</taxon>
    </lineage>
</organism>
<sequence>MQLCYTQLVVTGMGHERIFVFDSMSFSVDSPVPPLHAVGPSQPSVESDPANFVRLQCVCSLAGAYKFDHEYMLKERARF</sequence>
<reference evidence="1" key="1">
    <citation type="journal article" date="2002" name="Nature">
        <title>The genome sequence and structure of rice chromosome 1.</title>
        <authorList>
            <person name="Sasaki T."/>
            <person name="Matsumoto T."/>
            <person name="Yamamoto K."/>
            <person name="Sakata K."/>
            <person name="Baba T."/>
            <person name="Katayose Y."/>
            <person name="Wu J."/>
            <person name="Niimura Y."/>
            <person name="Cheng Z."/>
            <person name="Nagamura Y."/>
            <person name="Antonio B.A."/>
            <person name="Kanamori H."/>
            <person name="Hosokawa S."/>
            <person name="Masukawa M."/>
            <person name="Arikawa K."/>
            <person name="Chiden Y."/>
            <person name="Hayashi M."/>
            <person name="Okamoto M."/>
            <person name="Ando T."/>
            <person name="Aoki H."/>
            <person name="Arita K."/>
            <person name="Hamada M."/>
            <person name="Harada C."/>
            <person name="Hijishita S."/>
            <person name="Honda M."/>
            <person name="Ichikawa Y."/>
            <person name="Idonuma A."/>
            <person name="Iijima M."/>
            <person name="Ikeda M."/>
            <person name="Ikeno M."/>
            <person name="Itoh S."/>
            <person name="Itoh T."/>
            <person name="Itoh Y."/>
            <person name="Itoh Y."/>
            <person name="Iwabuchi A."/>
            <person name="Kamiya K."/>
            <person name="Karasawa W."/>
            <person name="Katagiri S."/>
            <person name="Kikuta A."/>
            <person name="Kobayashi N."/>
            <person name="Kono I."/>
            <person name="Machita K."/>
            <person name="Maehara T."/>
            <person name="Mizuno H."/>
            <person name="Mizubayashi T."/>
            <person name="Mukai Y."/>
            <person name="Nagasaki H."/>
            <person name="Nakashima M."/>
            <person name="Nakama Y."/>
            <person name="Nakamichi Y."/>
            <person name="Nakamura M."/>
            <person name="Namiki N."/>
            <person name="Negishi M."/>
            <person name="Ohta I."/>
            <person name="Ono N."/>
            <person name="Saji S."/>
            <person name="Sakai K."/>
            <person name="Shibata M."/>
            <person name="Shimokawa T."/>
            <person name="Shomura A."/>
            <person name="Song J."/>
            <person name="Takazaki Y."/>
            <person name="Terasawa K."/>
            <person name="Tsuji K."/>
            <person name="Waki K."/>
            <person name="Yamagata H."/>
            <person name="Yamane H."/>
            <person name="Yoshiki S."/>
            <person name="Yoshihara R."/>
            <person name="Yukawa K."/>
            <person name="Zhong H."/>
            <person name="Iwama H."/>
            <person name="Endo T."/>
            <person name="Ito H."/>
            <person name="Hahn J.H."/>
            <person name="Kim H.I."/>
            <person name="Eun M.Y."/>
            <person name="Yano M."/>
            <person name="Jiang J."/>
            <person name="Gojobori T."/>
        </authorList>
    </citation>
    <scope>NUCLEOTIDE SEQUENCE [LARGE SCALE GENOMIC DNA]</scope>
</reference>
<dbReference type="EMBL" id="AP003246">
    <property type="protein sequence ID" value="BAD87165.1"/>
    <property type="molecule type" value="Genomic_DNA"/>
</dbReference>
<protein>
    <submittedName>
        <fullName evidence="1">Uncharacterized protein</fullName>
    </submittedName>
</protein>
<dbReference type="AlphaFoldDB" id="Q5JMZ2"/>
<proteinExistence type="predicted"/>
<evidence type="ECO:0000313" key="1">
    <source>
        <dbReference type="EMBL" id="BAD87165.1"/>
    </source>
</evidence>